<dbReference type="PROSITE" id="PS51257">
    <property type="entry name" value="PROKAR_LIPOPROTEIN"/>
    <property type="match status" value="1"/>
</dbReference>
<evidence type="ECO:0000259" key="1">
    <source>
        <dbReference type="Pfam" id="PF20094"/>
    </source>
</evidence>
<evidence type="ECO:0000313" key="3">
    <source>
        <dbReference type="Proteomes" id="UP001597369"/>
    </source>
</evidence>
<sequence>MSRYIILGFALLLLLTSCGGGGSNVPSYSRRANRRPVVVRPVTPEITMQYSFYASGDSLYLILKFEDVQKVVDVQQTAFALEYDVKPGSAASATPVWSDSLGVTNWAARGADGGLFVNLALPKQVVQEPNMISMRIWQRFAGQERMGTKFNLLLTSAMLEKDYLVVMADSEQPLINNYVTVNDKLLVRHYGAQSDSVQESLTVHFFDTDFAPALPPMSMRQEPGPRTLAVSDILSFPSNDTITFDREGVYLIDPNASYSKSILVKKWSYPLVTMSDEMLQPLIYLTTSAEREALYNAKDTKEAIDNFWLKIADNESIARGIIRTFYSRVETANRQFTSHKAGWATDKGMIYIIYGRPNDISRVGPNEAWIYRESETSPYVKFVFTKKENNFTENHYELVRRREYEENWYSTVAKWRAGITDM</sequence>
<name>A0ABW4WU25_9BACT</name>
<dbReference type="Pfam" id="PF20094">
    <property type="entry name" value="GWxTD_dom"/>
    <property type="match status" value="1"/>
</dbReference>
<gene>
    <name evidence="2" type="ORF">ACFSKU_04860</name>
</gene>
<evidence type="ECO:0000313" key="2">
    <source>
        <dbReference type="EMBL" id="MFD2066203.1"/>
    </source>
</evidence>
<dbReference type="EMBL" id="JBHUHV010000017">
    <property type="protein sequence ID" value="MFD2066203.1"/>
    <property type="molecule type" value="Genomic_DNA"/>
</dbReference>
<dbReference type="Proteomes" id="UP001597369">
    <property type="component" value="Unassembled WGS sequence"/>
</dbReference>
<proteinExistence type="predicted"/>
<organism evidence="2 3">
    <name type="scientific">Pontibacter silvestris</name>
    <dbReference type="NCBI Taxonomy" id="2305183"/>
    <lineage>
        <taxon>Bacteria</taxon>
        <taxon>Pseudomonadati</taxon>
        <taxon>Bacteroidota</taxon>
        <taxon>Cytophagia</taxon>
        <taxon>Cytophagales</taxon>
        <taxon>Hymenobacteraceae</taxon>
        <taxon>Pontibacter</taxon>
    </lineage>
</organism>
<keyword evidence="3" id="KW-1185">Reference proteome</keyword>
<dbReference type="RefSeq" id="WP_229961464.1">
    <property type="nucleotide sequence ID" value="NZ_JAJJWI010000012.1"/>
</dbReference>
<dbReference type="NCBIfam" id="TIGR04514">
    <property type="entry name" value="GWxTD_dom"/>
    <property type="match status" value="1"/>
</dbReference>
<reference evidence="3" key="1">
    <citation type="journal article" date="2019" name="Int. J. Syst. Evol. Microbiol.">
        <title>The Global Catalogue of Microorganisms (GCM) 10K type strain sequencing project: providing services to taxonomists for standard genome sequencing and annotation.</title>
        <authorList>
            <consortium name="The Broad Institute Genomics Platform"/>
            <consortium name="The Broad Institute Genome Sequencing Center for Infectious Disease"/>
            <person name="Wu L."/>
            <person name="Ma J."/>
        </authorList>
    </citation>
    <scope>NUCLEOTIDE SEQUENCE [LARGE SCALE GENOMIC DNA]</scope>
    <source>
        <strain evidence="3">JCM 16545</strain>
    </source>
</reference>
<accession>A0ABW4WU25</accession>
<dbReference type="InterPro" id="IPR030959">
    <property type="entry name" value="GWxTD_dom"/>
</dbReference>
<feature type="domain" description="GWxTD" evidence="1">
    <location>
        <begin position="248"/>
        <end position="416"/>
    </location>
</feature>
<protein>
    <submittedName>
        <fullName evidence="2">GWxTD domain-containing protein</fullName>
    </submittedName>
</protein>
<comment type="caution">
    <text evidence="2">The sequence shown here is derived from an EMBL/GenBank/DDBJ whole genome shotgun (WGS) entry which is preliminary data.</text>
</comment>